<gene>
    <name evidence="9" type="primary">LOC109390982</name>
</gene>
<dbReference type="OrthoDB" id="6581954at2759"/>
<accession>A0A8B7SJY3</accession>
<evidence type="ECO:0000256" key="3">
    <source>
        <dbReference type="ARBA" id="ARBA00022692"/>
    </source>
</evidence>
<dbReference type="GeneID" id="109390982"/>
<evidence type="ECO:0000256" key="1">
    <source>
        <dbReference type="ARBA" id="ARBA00004141"/>
    </source>
</evidence>
<keyword evidence="2" id="KW-0813">Transport</keyword>
<dbReference type="GO" id="GO:0005886">
    <property type="term" value="C:plasma membrane"/>
    <property type="evidence" value="ECO:0007669"/>
    <property type="project" value="TreeGrafter"/>
</dbReference>
<dbReference type="SUPFAM" id="SSF161070">
    <property type="entry name" value="SNF-like"/>
    <property type="match status" value="1"/>
</dbReference>
<evidence type="ECO:0000313" key="8">
    <source>
        <dbReference type="Proteomes" id="UP000694851"/>
    </source>
</evidence>
<evidence type="ECO:0000256" key="4">
    <source>
        <dbReference type="ARBA" id="ARBA00022989"/>
    </source>
</evidence>
<feature type="transmembrane region" description="Helical" evidence="7">
    <location>
        <begin position="96"/>
        <end position="123"/>
    </location>
</feature>
<keyword evidence="6" id="KW-0479">Metal-binding</keyword>
<dbReference type="Pfam" id="PF00209">
    <property type="entry name" value="SNF"/>
    <property type="match status" value="1"/>
</dbReference>
<feature type="binding site" evidence="6">
    <location>
        <position position="84"/>
    </location>
    <ligand>
        <name>Na(+)</name>
        <dbReference type="ChEBI" id="CHEBI:29101"/>
        <label>1</label>
    </ligand>
</feature>
<evidence type="ECO:0000256" key="7">
    <source>
        <dbReference type="SAM" id="Phobius"/>
    </source>
</evidence>
<evidence type="ECO:0000256" key="5">
    <source>
        <dbReference type="ARBA" id="ARBA00023136"/>
    </source>
</evidence>
<feature type="transmembrane region" description="Helical" evidence="7">
    <location>
        <begin position="296"/>
        <end position="319"/>
    </location>
</feature>
<feature type="transmembrane region" description="Helical" evidence="7">
    <location>
        <begin position="339"/>
        <end position="365"/>
    </location>
</feature>
<feature type="transmembrane region" description="Helical" evidence="7">
    <location>
        <begin position="577"/>
        <end position="603"/>
    </location>
</feature>
<evidence type="ECO:0000313" key="9">
    <source>
        <dbReference type="RefSeq" id="XP_019513686.1"/>
    </source>
</evidence>
<keyword evidence="5 7" id="KW-0472">Membrane</keyword>
<dbReference type="GO" id="GO:0035725">
    <property type="term" value="P:sodium ion transmembrane transport"/>
    <property type="evidence" value="ECO:0007669"/>
    <property type="project" value="TreeGrafter"/>
</dbReference>
<feature type="binding site" evidence="6">
    <location>
        <position position="346"/>
    </location>
    <ligand>
        <name>Na(+)</name>
        <dbReference type="ChEBI" id="CHEBI:29101"/>
        <label>1</label>
    </ligand>
</feature>
<feature type="transmembrane region" description="Helical" evidence="7">
    <location>
        <begin position="464"/>
        <end position="482"/>
    </location>
</feature>
<organism evidence="8 9">
    <name type="scientific">Hipposideros armiger</name>
    <name type="common">Great Himalayan leaf-nosed bat</name>
    <dbReference type="NCBI Taxonomy" id="186990"/>
    <lineage>
        <taxon>Eukaryota</taxon>
        <taxon>Metazoa</taxon>
        <taxon>Chordata</taxon>
        <taxon>Craniata</taxon>
        <taxon>Vertebrata</taxon>
        <taxon>Euteleostomi</taxon>
        <taxon>Mammalia</taxon>
        <taxon>Eutheria</taxon>
        <taxon>Laurasiatheria</taxon>
        <taxon>Chiroptera</taxon>
        <taxon>Yinpterochiroptera</taxon>
        <taxon>Rhinolophoidea</taxon>
        <taxon>Hipposideridae</taxon>
        <taxon>Hipposideros</taxon>
    </lineage>
</organism>
<feature type="transmembrane region" description="Helical" evidence="7">
    <location>
        <begin position="533"/>
        <end position="556"/>
    </location>
</feature>
<reference evidence="9" key="1">
    <citation type="submission" date="2025-08" db="UniProtKB">
        <authorList>
            <consortium name="RefSeq"/>
        </authorList>
    </citation>
    <scope>IDENTIFICATION</scope>
    <source>
        <tissue evidence="9">Muscle</tissue>
    </source>
</reference>
<feature type="transmembrane region" description="Helical" evidence="7">
    <location>
        <begin position="255"/>
        <end position="275"/>
    </location>
</feature>
<keyword evidence="6" id="KW-0915">Sodium</keyword>
<feature type="transmembrane region" description="Helical" evidence="7">
    <location>
        <begin position="143"/>
        <end position="165"/>
    </location>
</feature>
<name>A0A8B7SJY3_HIPAR</name>
<dbReference type="Proteomes" id="UP000694851">
    <property type="component" value="Unplaced"/>
</dbReference>
<feature type="transmembrane region" description="Helical" evidence="7">
    <location>
        <begin position="502"/>
        <end position="527"/>
    </location>
</feature>
<dbReference type="PANTHER" id="PTHR11616">
    <property type="entry name" value="SODIUM/CHLORIDE DEPENDENT TRANSPORTER"/>
    <property type="match status" value="1"/>
</dbReference>
<evidence type="ECO:0000256" key="2">
    <source>
        <dbReference type="ARBA" id="ARBA00022448"/>
    </source>
</evidence>
<dbReference type="InterPro" id="IPR000175">
    <property type="entry name" value="Na/ntran_symport"/>
</dbReference>
<sequence length="694" mass="78194">MAWVSEAQALEARAGEAQAWEAQACKIQGRFNQLRQTSSLEVETAQILKQEPVPEKVPEKEKSEDFFTRPLWSNKVEYIMAQVGYSMRTLHIWRFIYMWLHHGGCFLIMYSILHFLVGVPLLLLEMAAGQRMRQGNIGVWKIISPWIGGVGYTSFMVCFISGLYFNVLNAWTITYVGESFQIPVSWGHCPLLMNSSDFDPECVKTTPSMYFWYRMALKVSDSIEDGGSLIVSLILPFLVSWCLVGVFMINGLKCIGKVMCVLVPVPYFIMLCFLIRSLLLDGAFLGLRHMAAAKISIMYSMTVWCQTGVQVLFGLGLGYGVIVSLSSHMHLSNNCLSDAFIVALINLGSMVICTTFIFCILGFWATVITHRCSEKNVETLSRLVILGELPPEAQPPSNLLDNPTSIFTSWLNSLPPSIKSIVVNHVPECNLEKQFLKIKEGTSFVFLSFIEAMSFIPASVSWSILFFLMLLMLGLSLMIGTLQGIITPLQDTFSSFRKHPKLLTVVVSVLMFLCGLFFIRPSGLYYIRLLNQYWVVLPIILIITLENMAVGWAYGAKRLLADLRILCNHPVHPIFRWLWCYLSPVVLLVLFAATLLLLTLKTLTYVAWDSSSSKEVLRQYPPWAHILLIVLSLIAILPIPTYFVYCLTHGIPFKSSSLNQSIISSTSLSLSMHLMPIKEVQKEEILQGDNQISD</sequence>
<evidence type="ECO:0000256" key="6">
    <source>
        <dbReference type="PIRSR" id="PIRSR600175-1"/>
    </source>
</evidence>
<proteinExistence type="predicted"/>
<dbReference type="PANTHER" id="PTHR11616:SF327">
    <property type="entry name" value="ORPHAN SODIUM- AND CHLORIDE-DEPENDENT NEUROTRANSMITTER TRANSPORTER NTT5"/>
    <property type="match status" value="1"/>
</dbReference>
<dbReference type="AlphaFoldDB" id="A0A8B7SJY3"/>
<protein>
    <submittedName>
        <fullName evidence="9">Orphan sodium- and chloride-dependent neurotransmitter transporter NTT5-like isoform X2</fullName>
    </submittedName>
</protein>
<dbReference type="PROSITE" id="PS50267">
    <property type="entry name" value="NA_NEUROTRAN_SYMP_3"/>
    <property type="match status" value="1"/>
</dbReference>
<dbReference type="InterPro" id="IPR037272">
    <property type="entry name" value="SNS_sf"/>
</dbReference>
<feature type="transmembrane region" description="Helical" evidence="7">
    <location>
        <begin position="228"/>
        <end position="249"/>
    </location>
</feature>
<feature type="transmembrane region" description="Helical" evidence="7">
    <location>
        <begin position="623"/>
        <end position="645"/>
    </location>
</feature>
<dbReference type="GO" id="GO:0046872">
    <property type="term" value="F:metal ion binding"/>
    <property type="evidence" value="ECO:0007669"/>
    <property type="project" value="UniProtKB-KW"/>
</dbReference>
<dbReference type="RefSeq" id="XP_019513686.1">
    <property type="nucleotide sequence ID" value="XM_019658141.1"/>
</dbReference>
<feature type="binding site" evidence="6">
    <location>
        <position position="473"/>
    </location>
    <ligand>
        <name>Na(+)</name>
        <dbReference type="ChEBI" id="CHEBI:29101"/>
        <label>1</label>
    </ligand>
</feature>
<comment type="subcellular location">
    <subcellularLocation>
        <location evidence="1">Membrane</location>
        <topology evidence="1">Multi-pass membrane protein</topology>
    </subcellularLocation>
</comment>
<keyword evidence="4 7" id="KW-1133">Transmembrane helix</keyword>
<keyword evidence="3 7" id="KW-0812">Transmembrane</keyword>
<keyword evidence="8" id="KW-1185">Reference proteome</keyword>
<dbReference type="PRINTS" id="PR00176">
    <property type="entry name" value="NANEUSMPORT"/>
</dbReference>
<feature type="transmembrane region" description="Helical" evidence="7">
    <location>
        <begin position="441"/>
        <end position="458"/>
    </location>
</feature>
<dbReference type="GO" id="GO:0006865">
    <property type="term" value="P:amino acid transport"/>
    <property type="evidence" value="ECO:0007669"/>
    <property type="project" value="TreeGrafter"/>
</dbReference>